<comment type="similarity">
    <text evidence="1 2">Belongs to the BolA/IbaG family.</text>
</comment>
<dbReference type="PANTHER" id="PTHR46229:SF2">
    <property type="entry name" value="BOLA-LIKE PROTEIN 1"/>
    <property type="match status" value="1"/>
</dbReference>
<evidence type="ECO:0000256" key="1">
    <source>
        <dbReference type="ARBA" id="ARBA00005578"/>
    </source>
</evidence>
<dbReference type="PANTHER" id="PTHR46229">
    <property type="entry name" value="BOLA TRANSCRIPTION REGULATOR"/>
    <property type="match status" value="1"/>
</dbReference>
<dbReference type="Gene3D" id="3.30.300.90">
    <property type="entry name" value="BolA-like"/>
    <property type="match status" value="1"/>
</dbReference>
<dbReference type="AlphaFoldDB" id="A0A1S7LMD4"/>
<gene>
    <name evidence="3" type="ORF">MAGMO_3153</name>
</gene>
<organism evidence="3">
    <name type="scientific">Magnetococcus massalia (strain MO-1)</name>
    <dbReference type="NCBI Taxonomy" id="451514"/>
    <lineage>
        <taxon>Bacteria</taxon>
        <taxon>Pseudomonadati</taxon>
        <taxon>Pseudomonadota</taxon>
        <taxon>Magnetococcia</taxon>
        <taxon>Magnetococcales</taxon>
        <taxon>Magnetococcaceae</taxon>
        <taxon>Magnetococcus</taxon>
    </lineage>
</organism>
<protein>
    <recommendedName>
        <fullName evidence="4">BolA family transcriptional regulator</fullName>
    </recommendedName>
</protein>
<dbReference type="EMBL" id="LO017727">
    <property type="protein sequence ID" value="CRH07294.1"/>
    <property type="molecule type" value="Genomic_DNA"/>
</dbReference>
<sequence length="81" mass="9118">MEPAEVKALIEEGLECEYLQVEGDGRHFEAIIVSAAFRQDATMIKQHQRVYGVLGDNMREAIHALSLKTFTPEKWAEVQGS</sequence>
<evidence type="ECO:0000313" key="3">
    <source>
        <dbReference type="EMBL" id="CRH07294.1"/>
    </source>
</evidence>
<evidence type="ECO:0000256" key="2">
    <source>
        <dbReference type="RuleBase" id="RU003860"/>
    </source>
</evidence>
<proteinExistence type="inferred from homology"/>
<dbReference type="PIRSF" id="PIRSF003113">
    <property type="entry name" value="BolA"/>
    <property type="match status" value="1"/>
</dbReference>
<dbReference type="InterPro" id="IPR002634">
    <property type="entry name" value="BolA"/>
</dbReference>
<dbReference type="InterPro" id="IPR036065">
    <property type="entry name" value="BolA-like_sf"/>
</dbReference>
<reference evidence="3" key="1">
    <citation type="submission" date="2015-04" db="EMBL/GenBank/DDBJ databases">
        <authorList>
            <person name="Syromyatnikov M.Y."/>
            <person name="Popov V.N."/>
        </authorList>
    </citation>
    <scope>NUCLEOTIDE SEQUENCE</scope>
    <source>
        <strain evidence="3">MO-1</strain>
    </source>
</reference>
<dbReference type="SUPFAM" id="SSF82657">
    <property type="entry name" value="BolA-like"/>
    <property type="match status" value="1"/>
</dbReference>
<dbReference type="Pfam" id="PF01722">
    <property type="entry name" value="BolA"/>
    <property type="match status" value="1"/>
</dbReference>
<dbReference type="InterPro" id="IPR050961">
    <property type="entry name" value="BolA/IbaG_stress_morph_reg"/>
</dbReference>
<accession>A0A1S7LMD4</accession>
<evidence type="ECO:0008006" key="4">
    <source>
        <dbReference type="Google" id="ProtNLM"/>
    </source>
</evidence>
<name>A0A1S7LMD4_MAGMO</name>